<dbReference type="Proteomes" id="UP001150904">
    <property type="component" value="Unassembled WGS sequence"/>
</dbReference>
<evidence type="ECO:0000256" key="1">
    <source>
        <dbReference type="ARBA" id="ARBA00004123"/>
    </source>
</evidence>
<gene>
    <name evidence="6" type="ORF">N7498_007945</name>
</gene>
<keyword evidence="2" id="KW-0805">Transcription regulation</keyword>
<keyword evidence="7" id="KW-1185">Reference proteome</keyword>
<dbReference type="GeneID" id="83182308"/>
<comment type="subcellular location">
    <subcellularLocation>
        <location evidence="1">Nucleus</location>
    </subcellularLocation>
</comment>
<reference evidence="6" key="2">
    <citation type="journal article" date="2023" name="IMA Fungus">
        <title>Comparative genomic study of the Penicillium genus elucidates a diverse pangenome and 15 lateral gene transfer events.</title>
        <authorList>
            <person name="Petersen C."/>
            <person name="Sorensen T."/>
            <person name="Nielsen M.R."/>
            <person name="Sondergaard T.E."/>
            <person name="Sorensen J.L."/>
            <person name="Fitzpatrick D.A."/>
            <person name="Frisvad J.C."/>
            <person name="Nielsen K.L."/>
        </authorList>
    </citation>
    <scope>NUCLEOTIDE SEQUENCE</scope>
    <source>
        <strain evidence="6">IBT 15544</strain>
    </source>
</reference>
<reference evidence="6" key="1">
    <citation type="submission" date="2022-12" db="EMBL/GenBank/DDBJ databases">
        <authorList>
            <person name="Petersen C."/>
        </authorList>
    </citation>
    <scope>NUCLEOTIDE SEQUENCE</scope>
    <source>
        <strain evidence="6">IBT 15544</strain>
    </source>
</reference>
<dbReference type="GO" id="GO:0005634">
    <property type="term" value="C:nucleus"/>
    <property type="evidence" value="ECO:0007669"/>
    <property type="project" value="UniProtKB-SubCell"/>
</dbReference>
<protein>
    <submittedName>
        <fullName evidence="6">Fungal-specific transcription factor domain-containing protein</fullName>
    </submittedName>
</protein>
<sequence>DNVSPTDHLPQWRYTDESTLASLPDEDVQWPSLAHSQLLVKTALGHIKPGFPMGDFDKSTLKCKYFALFAVGHVYSAPHGLSNVSTLPGTSYFARAMTLLQIIPERPSMVHIESLLLLALYIRLRESSWPKSPVTRHSGTIAGRSQPKAFYSVIKLLIQSKQWVQSLPEHISLHPDKPNSKHTVLIHLQFTYSAILAIRPVLLNILIGHTNNNISDLNDDAPPVSGALGEACIHAARYSLKLSLIISSILPLGNSADVASVDIAMGMLKVLSTPDNLAAKDLYENLQRVRLSLINIRPNQRRLL</sequence>
<organism evidence="6 7">
    <name type="scientific">Penicillium cinerascens</name>
    <dbReference type="NCBI Taxonomy" id="70096"/>
    <lineage>
        <taxon>Eukaryota</taxon>
        <taxon>Fungi</taxon>
        <taxon>Dikarya</taxon>
        <taxon>Ascomycota</taxon>
        <taxon>Pezizomycotina</taxon>
        <taxon>Eurotiomycetes</taxon>
        <taxon>Eurotiomycetidae</taxon>
        <taxon>Eurotiales</taxon>
        <taxon>Aspergillaceae</taxon>
        <taxon>Penicillium</taxon>
    </lineage>
</organism>
<evidence type="ECO:0000313" key="7">
    <source>
        <dbReference type="Proteomes" id="UP001150904"/>
    </source>
</evidence>
<dbReference type="RefSeq" id="XP_058304995.1">
    <property type="nucleotide sequence ID" value="XM_058455007.1"/>
</dbReference>
<dbReference type="EMBL" id="JAPQKR010000015">
    <property type="protein sequence ID" value="KAJ5194507.1"/>
    <property type="molecule type" value="Genomic_DNA"/>
</dbReference>
<accession>A0A9W9JE01</accession>
<proteinExistence type="predicted"/>
<dbReference type="InterPro" id="IPR051711">
    <property type="entry name" value="Stress_Response_Reg"/>
</dbReference>
<dbReference type="OrthoDB" id="3990906at2759"/>
<keyword evidence="4" id="KW-0804">Transcription</keyword>
<dbReference type="GO" id="GO:0043565">
    <property type="term" value="F:sequence-specific DNA binding"/>
    <property type="evidence" value="ECO:0007669"/>
    <property type="project" value="TreeGrafter"/>
</dbReference>
<keyword evidence="3" id="KW-0238">DNA-binding</keyword>
<keyword evidence="5" id="KW-0539">Nucleus</keyword>
<dbReference type="GO" id="GO:0045944">
    <property type="term" value="P:positive regulation of transcription by RNA polymerase II"/>
    <property type="evidence" value="ECO:0007669"/>
    <property type="project" value="TreeGrafter"/>
</dbReference>
<evidence type="ECO:0000256" key="4">
    <source>
        <dbReference type="ARBA" id="ARBA00023163"/>
    </source>
</evidence>
<dbReference type="AlphaFoldDB" id="A0A9W9JE01"/>
<evidence type="ECO:0000313" key="6">
    <source>
        <dbReference type="EMBL" id="KAJ5194507.1"/>
    </source>
</evidence>
<dbReference type="PANTHER" id="PTHR47540">
    <property type="entry name" value="THIAMINE REPRESSIBLE GENES REGULATORY PROTEIN THI5"/>
    <property type="match status" value="1"/>
</dbReference>
<feature type="non-terminal residue" evidence="6">
    <location>
        <position position="304"/>
    </location>
</feature>
<name>A0A9W9JE01_9EURO</name>
<comment type="caution">
    <text evidence="6">The sequence shown here is derived from an EMBL/GenBank/DDBJ whole genome shotgun (WGS) entry which is preliminary data.</text>
</comment>
<evidence type="ECO:0000256" key="5">
    <source>
        <dbReference type="ARBA" id="ARBA00023242"/>
    </source>
</evidence>
<evidence type="ECO:0000256" key="2">
    <source>
        <dbReference type="ARBA" id="ARBA00023015"/>
    </source>
</evidence>
<dbReference type="PANTHER" id="PTHR47540:SF6">
    <property type="entry name" value="ZN(II)2CYS6 TRANSCRIPTION FACTOR (EUROFUNG)"/>
    <property type="match status" value="1"/>
</dbReference>
<evidence type="ECO:0000256" key="3">
    <source>
        <dbReference type="ARBA" id="ARBA00023125"/>
    </source>
</evidence>